<gene>
    <name evidence="3" type="ORF">D1614_16335</name>
</gene>
<dbReference type="RefSeq" id="WP_119439042.1">
    <property type="nucleotide sequence ID" value="NZ_QWGR01000010.1"/>
</dbReference>
<evidence type="ECO:0000256" key="1">
    <source>
        <dbReference type="SAM" id="MobiDB-lite"/>
    </source>
</evidence>
<dbReference type="EMBL" id="QWGR01000010">
    <property type="protein sequence ID" value="RIJ47002.1"/>
    <property type="molecule type" value="Genomic_DNA"/>
</dbReference>
<dbReference type="AlphaFoldDB" id="A0A399SWD8"/>
<dbReference type="OrthoDB" id="9786892at2"/>
<proteinExistence type="predicted"/>
<dbReference type="Proteomes" id="UP000265926">
    <property type="component" value="Unassembled WGS sequence"/>
</dbReference>
<evidence type="ECO:0000313" key="4">
    <source>
        <dbReference type="Proteomes" id="UP000265926"/>
    </source>
</evidence>
<evidence type="ECO:0000313" key="3">
    <source>
        <dbReference type="EMBL" id="RIJ47002.1"/>
    </source>
</evidence>
<feature type="compositionally biased region" description="Polar residues" evidence="1">
    <location>
        <begin position="79"/>
        <end position="96"/>
    </location>
</feature>
<protein>
    <recommendedName>
        <fullName evidence="5">Energy transducer TonB</fullName>
    </recommendedName>
</protein>
<keyword evidence="2" id="KW-1133">Transmembrane helix</keyword>
<reference evidence="3 4" key="1">
    <citation type="submission" date="2018-08" db="EMBL/GenBank/DDBJ databases">
        <title>Pallidiluteibacterium maritimus gen. nov., sp. nov., isolated from coastal sediment.</title>
        <authorList>
            <person name="Zhou L.Y."/>
        </authorList>
    </citation>
    <scope>NUCLEOTIDE SEQUENCE [LARGE SCALE GENOMIC DNA]</scope>
    <source>
        <strain evidence="3 4">XSD2</strain>
    </source>
</reference>
<organism evidence="3 4">
    <name type="scientific">Maribellus luteus</name>
    <dbReference type="NCBI Taxonomy" id="2305463"/>
    <lineage>
        <taxon>Bacteria</taxon>
        <taxon>Pseudomonadati</taxon>
        <taxon>Bacteroidota</taxon>
        <taxon>Bacteroidia</taxon>
        <taxon>Marinilabiliales</taxon>
        <taxon>Prolixibacteraceae</taxon>
        <taxon>Maribellus</taxon>
    </lineage>
</organism>
<keyword evidence="4" id="KW-1185">Reference proteome</keyword>
<feature type="region of interest" description="Disordered" evidence="1">
    <location>
        <begin position="53"/>
        <end position="97"/>
    </location>
</feature>
<comment type="caution">
    <text evidence="3">The sequence shown here is derived from an EMBL/GenBank/DDBJ whole genome shotgun (WGS) entry which is preliminary data.</text>
</comment>
<accession>A0A399SWD8</accession>
<keyword evidence="2" id="KW-0812">Transmembrane</keyword>
<keyword evidence="2" id="KW-0472">Membrane</keyword>
<name>A0A399SWD8_9BACT</name>
<sequence>MQKLGKIYRRNIYGVMGTLVFHILLFSAFLLADIDKKGNIKEEVILIEFPDNIPEPELPEEEPEQQEEQQQQAPAPMVNNRTNLASNRSARENTTTSKDEFFDNEYLKEVEAAQKLSSSVSNNLSKDVVDLSEIKMPVETTEGMDRDSIKNVIYAGESNIVYYLENRYHVSLPVPVYLAQGGGTVIVDIKVNRDGTVVDATARKNNSIRDQQIFLYAQEAATRTIFNKDNAAPALQKGTIHYTFVAQ</sequence>
<evidence type="ECO:0008006" key="5">
    <source>
        <dbReference type="Google" id="ProtNLM"/>
    </source>
</evidence>
<feature type="compositionally biased region" description="Acidic residues" evidence="1">
    <location>
        <begin position="57"/>
        <end position="67"/>
    </location>
</feature>
<feature type="transmembrane region" description="Helical" evidence="2">
    <location>
        <begin position="12"/>
        <end position="32"/>
    </location>
</feature>
<evidence type="ECO:0000256" key="2">
    <source>
        <dbReference type="SAM" id="Phobius"/>
    </source>
</evidence>